<proteinExistence type="predicted"/>
<evidence type="ECO:0000313" key="2">
    <source>
        <dbReference type="Proteomes" id="UP000325141"/>
    </source>
</evidence>
<dbReference type="AlphaFoldDB" id="A0A5M6CIN5"/>
<dbReference type="EMBL" id="VWSG01000006">
    <property type="protein sequence ID" value="KAA5534320.1"/>
    <property type="molecule type" value="Genomic_DNA"/>
</dbReference>
<dbReference type="Proteomes" id="UP000325141">
    <property type="component" value="Unassembled WGS sequence"/>
</dbReference>
<dbReference type="RefSeq" id="WP_150012568.1">
    <property type="nucleotide sequence ID" value="NZ_VWSG01000006.1"/>
</dbReference>
<gene>
    <name evidence="1" type="ORF">F0460_09435</name>
</gene>
<evidence type="ECO:0008006" key="3">
    <source>
        <dbReference type="Google" id="ProtNLM"/>
    </source>
</evidence>
<comment type="caution">
    <text evidence="1">The sequence shown here is derived from an EMBL/GenBank/DDBJ whole genome shotgun (WGS) entry which is preliminary data.</text>
</comment>
<accession>A0A5M6CIN5</accession>
<organism evidence="1 2">
    <name type="scientific">Paenimyroides baculatum</name>
    <dbReference type="NCBI Taxonomy" id="2608000"/>
    <lineage>
        <taxon>Bacteria</taxon>
        <taxon>Pseudomonadati</taxon>
        <taxon>Bacteroidota</taxon>
        <taxon>Flavobacteriia</taxon>
        <taxon>Flavobacteriales</taxon>
        <taxon>Flavobacteriaceae</taxon>
        <taxon>Paenimyroides</taxon>
    </lineage>
</organism>
<keyword evidence="2" id="KW-1185">Reference proteome</keyword>
<protein>
    <recommendedName>
        <fullName evidence="3">GIY-YIG domain-containing protein</fullName>
    </recommendedName>
</protein>
<name>A0A5M6CIN5_9FLAO</name>
<reference evidence="1 2" key="1">
    <citation type="submission" date="2019-09" db="EMBL/GenBank/DDBJ databases">
        <title>Genome sequence and assembly of Flavobacterium sp.</title>
        <authorList>
            <person name="Chhetri G."/>
        </authorList>
    </citation>
    <scope>NUCLEOTIDE SEQUENCE [LARGE SCALE GENOMIC DNA]</scope>
    <source>
        <strain evidence="1 2">SNL9</strain>
    </source>
</reference>
<evidence type="ECO:0000313" key="1">
    <source>
        <dbReference type="EMBL" id="KAA5534320.1"/>
    </source>
</evidence>
<sequence length="184" mass="21152">MLTNHDSNLKIYVVYSHSNTLTKQPFYVGCGSLKRAKDLCGNSRNKGWLAIKNEIGKENIKVDIIAYFFSPEQAYDYESYLIEDYRNKGYNLTNILAGGIGNNLPKDRTNCRSEYTPIFDYLTGEITNGKELRKEIKDKSNNYYYRLASGEIGQNKRYKYIDLMTPAELKSLANLHGALKNYLN</sequence>